<evidence type="ECO:0000313" key="2">
    <source>
        <dbReference type="EMBL" id="MBA0637216.1"/>
    </source>
</evidence>
<proteinExistence type="predicted"/>
<evidence type="ECO:0000256" key="1">
    <source>
        <dbReference type="SAM" id="MobiDB-lite"/>
    </source>
</evidence>
<dbReference type="Proteomes" id="UP000593561">
    <property type="component" value="Unassembled WGS sequence"/>
</dbReference>
<comment type="caution">
    <text evidence="2">The sequence shown here is derived from an EMBL/GenBank/DDBJ whole genome shotgun (WGS) entry which is preliminary data.</text>
</comment>
<gene>
    <name evidence="2" type="ORF">Godav_029033</name>
</gene>
<dbReference type="PANTHER" id="PTHR31973">
    <property type="entry name" value="POLYPROTEIN, PUTATIVE-RELATED"/>
    <property type="match status" value="1"/>
</dbReference>
<evidence type="ECO:0008006" key="4">
    <source>
        <dbReference type="Google" id="ProtNLM"/>
    </source>
</evidence>
<keyword evidence="3" id="KW-1185">Reference proteome</keyword>
<evidence type="ECO:0000313" key="3">
    <source>
        <dbReference type="Proteomes" id="UP000593561"/>
    </source>
</evidence>
<dbReference type="PANTHER" id="PTHR31973:SF187">
    <property type="entry name" value="MUTATOR TRANSPOSASE MUDRA PROTEIN"/>
    <property type="match status" value="1"/>
</dbReference>
<organism evidence="2 3">
    <name type="scientific">Gossypium davidsonii</name>
    <name type="common">Davidson's cotton</name>
    <name type="synonym">Gossypium klotzschianum subsp. davidsonii</name>
    <dbReference type="NCBI Taxonomy" id="34287"/>
    <lineage>
        <taxon>Eukaryota</taxon>
        <taxon>Viridiplantae</taxon>
        <taxon>Streptophyta</taxon>
        <taxon>Embryophyta</taxon>
        <taxon>Tracheophyta</taxon>
        <taxon>Spermatophyta</taxon>
        <taxon>Magnoliopsida</taxon>
        <taxon>eudicotyledons</taxon>
        <taxon>Gunneridae</taxon>
        <taxon>Pentapetalae</taxon>
        <taxon>rosids</taxon>
        <taxon>malvids</taxon>
        <taxon>Malvales</taxon>
        <taxon>Malvaceae</taxon>
        <taxon>Malvoideae</taxon>
        <taxon>Gossypium</taxon>
    </lineage>
</organism>
<dbReference type="AlphaFoldDB" id="A0A7J8TG91"/>
<name>A0A7J8TG91_GOSDV</name>
<sequence>MPGSTIKMVVQRVKVDSLPHFKRPLIRLDGCFLKGSFKNEFLTAVRRDANNQMFPIAWVVVEVECTDSWGFEIVISDILPRVEHRNCARHVFANWSGKKAFLETTCKSDIVDNNLCEAFNSSIVEARFKSIIRMLEDIRTKMMTRIQDAQPPKQKGKSSIKRSTTLDKSKGKTTMSIMIASFQDGSGQTSSTPKSQNIK</sequence>
<feature type="compositionally biased region" description="Polar residues" evidence="1">
    <location>
        <begin position="183"/>
        <end position="199"/>
    </location>
</feature>
<reference evidence="2 3" key="1">
    <citation type="journal article" date="2019" name="Genome Biol. Evol.">
        <title>Insights into the evolution of the New World diploid cottons (Gossypium, subgenus Houzingenia) based on genome sequencing.</title>
        <authorList>
            <person name="Grover C.E."/>
            <person name="Arick M.A. 2nd"/>
            <person name="Thrash A."/>
            <person name="Conover J.L."/>
            <person name="Sanders W.S."/>
            <person name="Peterson D.G."/>
            <person name="Frelichowski J.E."/>
            <person name="Scheffler J.A."/>
            <person name="Scheffler B.E."/>
            <person name="Wendel J.F."/>
        </authorList>
    </citation>
    <scope>NUCLEOTIDE SEQUENCE [LARGE SCALE GENOMIC DNA]</scope>
    <source>
        <strain evidence="2">27</strain>
        <tissue evidence="2">Leaf</tissue>
    </source>
</reference>
<accession>A0A7J8TG91</accession>
<protein>
    <recommendedName>
        <fullName evidence="4">MULE transposase domain-containing protein</fullName>
    </recommendedName>
</protein>
<dbReference type="EMBL" id="JABFAC010248032">
    <property type="protein sequence ID" value="MBA0637216.1"/>
    <property type="molecule type" value="Genomic_DNA"/>
</dbReference>
<feature type="region of interest" description="Disordered" evidence="1">
    <location>
        <begin position="144"/>
        <end position="199"/>
    </location>
</feature>